<dbReference type="OMA" id="TPYDVFE"/>
<sequence>MRRYKGKKKSKEASRQVVLEPIRRSLYDVVQTNLKIAKRVTYIHRLLYIGEHSFTPREIVEAMEKNYKLTNTGYCTEPLSGILLYYANHFCYIAEGSEEALHKHLSLLFEHESERLENVRLLSAIHHVKARFWNEWMSHFGRPAERVEEFDSNSGLESSMMYVTECCERLYKFANAFISDQLKARAKREEESDSSGDDKPDVANLQRTRSLVERDPYYEYLPEVKLLRFLINCEYLKTLKQYHRYYEHIGQSKDFSLKAWPAPKNFIPYDVFDEEYDPISDLPSVEGQDIVKEEELGSLLSASIQTGQVED</sequence>
<dbReference type="Proteomes" id="UP000007266">
    <property type="component" value="Unassembled WGS sequence"/>
</dbReference>
<dbReference type="InParanoid" id="A0A139W8D0"/>
<dbReference type="PANTHER" id="PTHR34035">
    <property type="entry name" value="TESTIS-EXPRESSED PROTEIN 47"/>
    <property type="match status" value="1"/>
</dbReference>
<evidence type="ECO:0000313" key="2">
    <source>
        <dbReference type="EMBL" id="KXZ75523.1"/>
    </source>
</evidence>
<organism evidence="2 3">
    <name type="scientific">Tribolium castaneum</name>
    <name type="common">Red flour beetle</name>
    <dbReference type="NCBI Taxonomy" id="7070"/>
    <lineage>
        <taxon>Eukaryota</taxon>
        <taxon>Metazoa</taxon>
        <taxon>Ecdysozoa</taxon>
        <taxon>Arthropoda</taxon>
        <taxon>Hexapoda</taxon>
        <taxon>Insecta</taxon>
        <taxon>Pterygota</taxon>
        <taxon>Neoptera</taxon>
        <taxon>Endopterygota</taxon>
        <taxon>Coleoptera</taxon>
        <taxon>Polyphaga</taxon>
        <taxon>Cucujiformia</taxon>
        <taxon>Tenebrionidae</taxon>
        <taxon>Tenebrionidae incertae sedis</taxon>
        <taxon>Tribolium</taxon>
    </lineage>
</organism>
<dbReference type="EMBL" id="KQ973453">
    <property type="protein sequence ID" value="KXZ75523.1"/>
    <property type="molecule type" value="Genomic_DNA"/>
</dbReference>
<name>A0A139W8D0_TRICA</name>
<reference evidence="2 3" key="2">
    <citation type="journal article" date="2010" name="Nucleic Acids Res.">
        <title>BeetleBase in 2010: revisions to provide comprehensive genomic information for Tribolium castaneum.</title>
        <authorList>
            <person name="Kim H.S."/>
            <person name="Murphy T."/>
            <person name="Xia J."/>
            <person name="Caragea D."/>
            <person name="Park Y."/>
            <person name="Beeman R.W."/>
            <person name="Lorenzen M.D."/>
            <person name="Butcher S."/>
            <person name="Manak J.R."/>
            <person name="Brown S.J."/>
        </authorList>
    </citation>
    <scope>NUCLEOTIDE SEQUENCE [LARGE SCALE GENOMIC DNA]</scope>
    <source>
        <strain evidence="2 3">Georgia GA2</strain>
    </source>
</reference>
<proteinExistence type="predicted"/>
<dbReference type="InterPro" id="IPR055308">
    <property type="entry name" value="TEX47-like"/>
</dbReference>
<keyword evidence="3" id="KW-1185">Reference proteome</keyword>
<feature type="domain" description="BLUF" evidence="1">
    <location>
        <begin position="43"/>
        <end position="139"/>
    </location>
</feature>
<dbReference type="GO" id="GO:0009882">
    <property type="term" value="F:blue light photoreceptor activity"/>
    <property type="evidence" value="ECO:0007669"/>
    <property type="project" value="InterPro"/>
</dbReference>
<accession>A0A139W8D0</accession>
<dbReference type="InterPro" id="IPR007024">
    <property type="entry name" value="BLUF_domain"/>
</dbReference>
<dbReference type="Pfam" id="PF24787">
    <property type="entry name" value="TEX47"/>
    <property type="match status" value="1"/>
</dbReference>
<dbReference type="AlphaFoldDB" id="A0A139W8D0"/>
<evidence type="ECO:0000259" key="1">
    <source>
        <dbReference type="PROSITE" id="PS50925"/>
    </source>
</evidence>
<gene>
    <name evidence="2" type="primary">AUGUSTUS-3.0.2_31755</name>
    <name evidence="2" type="ORF">TcasGA2_TC031755</name>
</gene>
<dbReference type="PANTHER" id="PTHR34035:SF1">
    <property type="entry name" value="TESTIS-EXPRESSED PROTEIN 47"/>
    <property type="match status" value="1"/>
</dbReference>
<dbReference type="GO" id="GO:0071949">
    <property type="term" value="F:FAD binding"/>
    <property type="evidence" value="ECO:0007669"/>
    <property type="project" value="InterPro"/>
</dbReference>
<evidence type="ECO:0000313" key="3">
    <source>
        <dbReference type="Proteomes" id="UP000007266"/>
    </source>
</evidence>
<protein>
    <recommendedName>
        <fullName evidence="1">BLUF domain-containing protein</fullName>
    </recommendedName>
</protein>
<reference evidence="2 3" key="1">
    <citation type="journal article" date="2008" name="Nature">
        <title>The genome of the model beetle and pest Tribolium castaneum.</title>
        <authorList>
            <consortium name="Tribolium Genome Sequencing Consortium"/>
            <person name="Richards S."/>
            <person name="Gibbs R.A."/>
            <person name="Weinstock G.M."/>
            <person name="Brown S.J."/>
            <person name="Denell R."/>
            <person name="Beeman R.W."/>
            <person name="Gibbs R."/>
            <person name="Beeman R.W."/>
            <person name="Brown S.J."/>
            <person name="Bucher G."/>
            <person name="Friedrich M."/>
            <person name="Grimmelikhuijzen C.J."/>
            <person name="Klingler M."/>
            <person name="Lorenzen M."/>
            <person name="Richards S."/>
            <person name="Roth S."/>
            <person name="Schroder R."/>
            <person name="Tautz D."/>
            <person name="Zdobnov E.M."/>
            <person name="Muzny D."/>
            <person name="Gibbs R.A."/>
            <person name="Weinstock G.M."/>
            <person name="Attaway T."/>
            <person name="Bell S."/>
            <person name="Buhay C.J."/>
            <person name="Chandrabose M.N."/>
            <person name="Chavez D."/>
            <person name="Clerk-Blankenburg K.P."/>
            <person name="Cree A."/>
            <person name="Dao M."/>
            <person name="Davis C."/>
            <person name="Chacko J."/>
            <person name="Dinh H."/>
            <person name="Dugan-Rocha S."/>
            <person name="Fowler G."/>
            <person name="Garner T.T."/>
            <person name="Garnes J."/>
            <person name="Gnirke A."/>
            <person name="Hawes A."/>
            <person name="Hernandez J."/>
            <person name="Hines S."/>
            <person name="Holder M."/>
            <person name="Hume J."/>
            <person name="Jhangiani S.N."/>
            <person name="Joshi V."/>
            <person name="Khan Z.M."/>
            <person name="Jackson L."/>
            <person name="Kovar C."/>
            <person name="Kowis A."/>
            <person name="Lee S."/>
            <person name="Lewis L.R."/>
            <person name="Margolis J."/>
            <person name="Morgan M."/>
            <person name="Nazareth L.V."/>
            <person name="Nguyen N."/>
            <person name="Okwuonu G."/>
            <person name="Parker D."/>
            <person name="Richards S."/>
            <person name="Ruiz S.J."/>
            <person name="Santibanez J."/>
            <person name="Savard J."/>
            <person name="Scherer S.E."/>
            <person name="Schneider B."/>
            <person name="Sodergren E."/>
            <person name="Tautz D."/>
            <person name="Vattahil S."/>
            <person name="Villasana D."/>
            <person name="White C.S."/>
            <person name="Wright R."/>
            <person name="Park Y."/>
            <person name="Beeman R.W."/>
            <person name="Lord J."/>
            <person name="Oppert B."/>
            <person name="Lorenzen M."/>
            <person name="Brown S."/>
            <person name="Wang L."/>
            <person name="Savard J."/>
            <person name="Tautz D."/>
            <person name="Richards S."/>
            <person name="Weinstock G."/>
            <person name="Gibbs R.A."/>
            <person name="Liu Y."/>
            <person name="Worley K."/>
            <person name="Weinstock G."/>
            <person name="Elsik C.G."/>
            <person name="Reese J.T."/>
            <person name="Elhaik E."/>
            <person name="Landan G."/>
            <person name="Graur D."/>
            <person name="Arensburger P."/>
            <person name="Atkinson P."/>
            <person name="Beeman R.W."/>
            <person name="Beidler J."/>
            <person name="Brown S.J."/>
            <person name="Demuth J.P."/>
            <person name="Drury D.W."/>
            <person name="Du Y.Z."/>
            <person name="Fujiwara H."/>
            <person name="Lorenzen M."/>
            <person name="Maselli V."/>
            <person name="Osanai M."/>
            <person name="Park Y."/>
            <person name="Robertson H.M."/>
            <person name="Tu Z."/>
            <person name="Wang J.J."/>
            <person name="Wang S."/>
            <person name="Richards S."/>
            <person name="Song H."/>
            <person name="Zhang L."/>
            <person name="Sodergren E."/>
            <person name="Werner D."/>
            <person name="Stanke M."/>
            <person name="Morgenstern B."/>
            <person name="Solovyev V."/>
            <person name="Kosarev P."/>
            <person name="Brown G."/>
            <person name="Chen H.C."/>
            <person name="Ermolaeva O."/>
            <person name="Hlavina W."/>
            <person name="Kapustin Y."/>
            <person name="Kiryutin B."/>
            <person name="Kitts P."/>
            <person name="Maglott D."/>
            <person name="Pruitt K."/>
            <person name="Sapojnikov V."/>
            <person name="Souvorov A."/>
            <person name="Mackey A.J."/>
            <person name="Waterhouse R.M."/>
            <person name="Wyder S."/>
            <person name="Zdobnov E.M."/>
            <person name="Zdobnov E.M."/>
            <person name="Wyder S."/>
            <person name="Kriventseva E.V."/>
            <person name="Kadowaki T."/>
            <person name="Bork P."/>
            <person name="Aranda M."/>
            <person name="Bao R."/>
            <person name="Beermann A."/>
            <person name="Berns N."/>
            <person name="Bolognesi R."/>
            <person name="Bonneton F."/>
            <person name="Bopp D."/>
            <person name="Brown S.J."/>
            <person name="Bucher G."/>
            <person name="Butts T."/>
            <person name="Chaumot A."/>
            <person name="Denell R.E."/>
            <person name="Ferrier D.E."/>
            <person name="Friedrich M."/>
            <person name="Gordon C.M."/>
            <person name="Jindra M."/>
            <person name="Klingler M."/>
            <person name="Lan Q."/>
            <person name="Lattorff H.M."/>
            <person name="Laudet V."/>
            <person name="von Levetsow C."/>
            <person name="Liu Z."/>
            <person name="Lutz R."/>
            <person name="Lynch J.A."/>
            <person name="da Fonseca R.N."/>
            <person name="Posnien N."/>
            <person name="Reuter R."/>
            <person name="Roth S."/>
            <person name="Savard J."/>
            <person name="Schinko J.B."/>
            <person name="Schmitt C."/>
            <person name="Schoppmeier M."/>
            <person name="Schroder R."/>
            <person name="Shippy T.D."/>
            <person name="Simonnet F."/>
            <person name="Marques-Souza H."/>
            <person name="Tautz D."/>
            <person name="Tomoyasu Y."/>
            <person name="Trauner J."/>
            <person name="Van der Zee M."/>
            <person name="Vervoort M."/>
            <person name="Wittkopp N."/>
            <person name="Wimmer E.A."/>
            <person name="Yang X."/>
            <person name="Jones A.K."/>
            <person name="Sattelle D.B."/>
            <person name="Ebert P.R."/>
            <person name="Nelson D."/>
            <person name="Scott J.G."/>
            <person name="Beeman R.W."/>
            <person name="Muthukrishnan S."/>
            <person name="Kramer K.J."/>
            <person name="Arakane Y."/>
            <person name="Beeman R.W."/>
            <person name="Zhu Q."/>
            <person name="Hogenkamp D."/>
            <person name="Dixit R."/>
            <person name="Oppert B."/>
            <person name="Jiang H."/>
            <person name="Zou Z."/>
            <person name="Marshall J."/>
            <person name="Elpidina E."/>
            <person name="Vinokurov K."/>
            <person name="Oppert C."/>
            <person name="Zou Z."/>
            <person name="Evans J."/>
            <person name="Lu Z."/>
            <person name="Zhao P."/>
            <person name="Sumathipala N."/>
            <person name="Altincicek B."/>
            <person name="Vilcinskas A."/>
            <person name="Williams M."/>
            <person name="Hultmark D."/>
            <person name="Hetru C."/>
            <person name="Jiang H."/>
            <person name="Grimmelikhuijzen C.J."/>
            <person name="Hauser F."/>
            <person name="Cazzamali G."/>
            <person name="Williamson M."/>
            <person name="Park Y."/>
            <person name="Li B."/>
            <person name="Tanaka Y."/>
            <person name="Predel R."/>
            <person name="Neupert S."/>
            <person name="Schachtner J."/>
            <person name="Verleyen P."/>
            <person name="Raible F."/>
            <person name="Bork P."/>
            <person name="Friedrich M."/>
            <person name="Walden K.K."/>
            <person name="Robertson H.M."/>
            <person name="Angeli S."/>
            <person name="Foret S."/>
            <person name="Bucher G."/>
            <person name="Schuetz S."/>
            <person name="Maleszka R."/>
            <person name="Wimmer E.A."/>
            <person name="Beeman R.W."/>
            <person name="Lorenzen M."/>
            <person name="Tomoyasu Y."/>
            <person name="Miller S.C."/>
            <person name="Grossmann D."/>
            <person name="Bucher G."/>
        </authorList>
    </citation>
    <scope>NUCLEOTIDE SEQUENCE [LARGE SCALE GENOMIC DNA]</scope>
    <source>
        <strain evidence="2 3">Georgia GA2</strain>
    </source>
</reference>
<dbReference type="PROSITE" id="PS50925">
    <property type="entry name" value="BLUF"/>
    <property type="match status" value="1"/>
</dbReference>